<name>A0ABW3U4Z1_9GAMM</name>
<comment type="caution">
    <text evidence="1">The sequence shown here is derived from an EMBL/GenBank/DDBJ whole genome shotgun (WGS) entry which is preliminary data.</text>
</comment>
<proteinExistence type="predicted"/>
<keyword evidence="2" id="KW-1185">Reference proteome</keyword>
<gene>
    <name evidence="1" type="ORF">ACFQ2X_02465</name>
</gene>
<protein>
    <submittedName>
        <fullName evidence="1">Uncharacterized protein</fullName>
    </submittedName>
</protein>
<dbReference type="EMBL" id="JBHTLR010000004">
    <property type="protein sequence ID" value="MFD1215451.1"/>
    <property type="molecule type" value="Genomic_DNA"/>
</dbReference>
<organism evidence="1 2">
    <name type="scientific">Microbulbifer celer</name>
    <dbReference type="NCBI Taxonomy" id="435905"/>
    <lineage>
        <taxon>Bacteria</taxon>
        <taxon>Pseudomonadati</taxon>
        <taxon>Pseudomonadota</taxon>
        <taxon>Gammaproteobacteria</taxon>
        <taxon>Cellvibrionales</taxon>
        <taxon>Microbulbiferaceae</taxon>
        <taxon>Microbulbifer</taxon>
    </lineage>
</organism>
<evidence type="ECO:0000313" key="1">
    <source>
        <dbReference type="EMBL" id="MFD1215451.1"/>
    </source>
</evidence>
<accession>A0ABW3U4Z1</accession>
<reference evidence="2" key="1">
    <citation type="journal article" date="2019" name="Int. J. Syst. Evol. Microbiol.">
        <title>The Global Catalogue of Microorganisms (GCM) 10K type strain sequencing project: providing services to taxonomists for standard genome sequencing and annotation.</title>
        <authorList>
            <consortium name="The Broad Institute Genomics Platform"/>
            <consortium name="The Broad Institute Genome Sequencing Center for Infectious Disease"/>
            <person name="Wu L."/>
            <person name="Ma J."/>
        </authorList>
    </citation>
    <scope>NUCLEOTIDE SEQUENCE [LARGE SCALE GENOMIC DNA]</scope>
    <source>
        <strain evidence="2">CCUG 54356</strain>
    </source>
</reference>
<evidence type="ECO:0000313" key="2">
    <source>
        <dbReference type="Proteomes" id="UP001597264"/>
    </source>
</evidence>
<sequence length="154" mass="17644">MEERHKIELIEASALFDAAWYEEQYPDVKQVRLSAAQHYLRYGWRIGRSPSPVFCGKTYLQENADVREQGENPLVHYLRFGKQEGRSYCPPQLPVLQSVAATASTISASTVVGTTKSDKEALAAQLKETQQLLEKYFVRCEQLEYQLTDRKKQA</sequence>
<dbReference type="RefSeq" id="WP_230437805.1">
    <property type="nucleotide sequence ID" value="NZ_CP087715.1"/>
</dbReference>
<dbReference type="Proteomes" id="UP001597264">
    <property type="component" value="Unassembled WGS sequence"/>
</dbReference>